<gene>
    <name evidence="7" type="ORF">NAEGRDRAFT_5774</name>
</gene>
<organism evidence="8">
    <name type="scientific">Naegleria gruberi</name>
    <name type="common">Amoeba</name>
    <dbReference type="NCBI Taxonomy" id="5762"/>
    <lineage>
        <taxon>Eukaryota</taxon>
        <taxon>Discoba</taxon>
        <taxon>Heterolobosea</taxon>
        <taxon>Tetramitia</taxon>
        <taxon>Eutetramitia</taxon>
        <taxon>Vahlkampfiidae</taxon>
        <taxon>Naegleria</taxon>
    </lineage>
</organism>
<reference evidence="7 8" key="1">
    <citation type="journal article" date="2010" name="Cell">
        <title>The genome of Naegleria gruberi illuminates early eukaryotic versatility.</title>
        <authorList>
            <person name="Fritz-Laylin L.K."/>
            <person name="Prochnik S.E."/>
            <person name="Ginger M.L."/>
            <person name="Dacks J.B."/>
            <person name="Carpenter M.L."/>
            <person name="Field M.C."/>
            <person name="Kuo A."/>
            <person name="Paredez A."/>
            <person name="Chapman J."/>
            <person name="Pham J."/>
            <person name="Shu S."/>
            <person name="Neupane R."/>
            <person name="Cipriano M."/>
            <person name="Mancuso J."/>
            <person name="Tu H."/>
            <person name="Salamov A."/>
            <person name="Lindquist E."/>
            <person name="Shapiro H."/>
            <person name="Lucas S."/>
            <person name="Grigoriev I.V."/>
            <person name="Cande W.Z."/>
            <person name="Fulton C."/>
            <person name="Rokhsar D.S."/>
            <person name="Dawson S.C."/>
        </authorList>
    </citation>
    <scope>NUCLEOTIDE SEQUENCE [LARGE SCALE GENOMIC DNA]</scope>
    <source>
        <strain evidence="7 8">NEG-M</strain>
    </source>
</reference>
<dbReference type="PANTHER" id="PTHR11042:SF136">
    <property type="entry name" value="EIF-2-ALPHA KINASE GCN2"/>
    <property type="match status" value="1"/>
</dbReference>
<dbReference type="PANTHER" id="PTHR11042">
    <property type="entry name" value="EUKARYOTIC TRANSLATION INITIATION FACTOR 2-ALPHA KINASE EIF2-ALPHA KINASE -RELATED"/>
    <property type="match status" value="1"/>
</dbReference>
<keyword evidence="1" id="KW-0808">Transferase</keyword>
<dbReference type="InterPro" id="IPR008271">
    <property type="entry name" value="Ser/Thr_kinase_AS"/>
</dbReference>
<keyword evidence="2" id="KW-0547">Nucleotide-binding</keyword>
<dbReference type="OMA" id="RYDIETH"/>
<feature type="non-terminal residue" evidence="7">
    <location>
        <position position="1"/>
    </location>
</feature>
<feature type="non-terminal residue" evidence="7">
    <location>
        <position position="71"/>
    </location>
</feature>
<dbReference type="GeneID" id="8849151"/>
<dbReference type="InterPro" id="IPR011009">
    <property type="entry name" value="Kinase-like_dom_sf"/>
</dbReference>
<evidence type="ECO:0000256" key="4">
    <source>
        <dbReference type="ARBA" id="ARBA00022840"/>
    </source>
</evidence>
<keyword evidence="4" id="KW-0067">ATP-binding</keyword>
<dbReference type="PROSITE" id="PS00108">
    <property type="entry name" value="PROTEIN_KINASE_ST"/>
    <property type="match status" value="1"/>
</dbReference>
<dbReference type="GO" id="GO:0004694">
    <property type="term" value="F:eukaryotic translation initiation factor 2alpha kinase activity"/>
    <property type="evidence" value="ECO:0007669"/>
    <property type="project" value="TreeGrafter"/>
</dbReference>
<dbReference type="InParanoid" id="D2V6P3"/>
<evidence type="ECO:0000256" key="3">
    <source>
        <dbReference type="ARBA" id="ARBA00022777"/>
    </source>
</evidence>
<evidence type="ECO:0000313" key="8">
    <source>
        <dbReference type="Proteomes" id="UP000006671"/>
    </source>
</evidence>
<dbReference type="GO" id="GO:0005829">
    <property type="term" value="C:cytosol"/>
    <property type="evidence" value="ECO:0007669"/>
    <property type="project" value="TreeGrafter"/>
</dbReference>
<evidence type="ECO:0000259" key="6">
    <source>
        <dbReference type="PROSITE" id="PS50011"/>
    </source>
</evidence>
<dbReference type="VEuPathDB" id="AmoebaDB:NAEGRDRAFT_5774"/>
<dbReference type="AlphaFoldDB" id="D2V6P3"/>
<evidence type="ECO:0000256" key="2">
    <source>
        <dbReference type="ARBA" id="ARBA00022741"/>
    </source>
</evidence>
<evidence type="ECO:0000313" key="7">
    <source>
        <dbReference type="EMBL" id="EFC47475.1"/>
    </source>
</evidence>
<evidence type="ECO:0000256" key="1">
    <source>
        <dbReference type="ARBA" id="ARBA00022679"/>
    </source>
</evidence>
<dbReference type="STRING" id="5762.D2V6P3"/>
<dbReference type="Pfam" id="PF00069">
    <property type="entry name" value="Pkinase"/>
    <property type="match status" value="1"/>
</dbReference>
<protein>
    <submittedName>
        <fullName evidence="7">Predicted protein</fullName>
    </submittedName>
</protein>
<feature type="domain" description="Protein kinase" evidence="6">
    <location>
        <begin position="1"/>
        <end position="71"/>
    </location>
</feature>
<evidence type="ECO:0000256" key="5">
    <source>
        <dbReference type="ARBA" id="ARBA00037982"/>
    </source>
</evidence>
<dbReference type="Gene3D" id="1.10.510.10">
    <property type="entry name" value="Transferase(Phosphotransferase) domain 1"/>
    <property type="match status" value="1"/>
</dbReference>
<dbReference type="GO" id="GO:0005634">
    <property type="term" value="C:nucleus"/>
    <property type="evidence" value="ECO:0007669"/>
    <property type="project" value="TreeGrafter"/>
</dbReference>
<proteinExistence type="inferred from homology"/>
<dbReference type="InterPro" id="IPR050339">
    <property type="entry name" value="CC_SR_Kinase"/>
</dbReference>
<dbReference type="KEGG" id="ngr:NAEGRDRAFT_5774"/>
<dbReference type="EMBL" id="GG738854">
    <property type="protein sequence ID" value="EFC47475.1"/>
    <property type="molecule type" value="Genomic_DNA"/>
</dbReference>
<dbReference type="Proteomes" id="UP000006671">
    <property type="component" value="Unassembled WGS sequence"/>
</dbReference>
<accession>D2V6P3</accession>
<dbReference type="PROSITE" id="PS50011">
    <property type="entry name" value="PROTEIN_KINASE_DOM"/>
    <property type="match status" value="1"/>
</dbReference>
<dbReference type="GO" id="GO:0005524">
    <property type="term" value="F:ATP binding"/>
    <property type="evidence" value="ECO:0007669"/>
    <property type="project" value="UniProtKB-KW"/>
</dbReference>
<dbReference type="RefSeq" id="XP_002680219.1">
    <property type="nucleotide sequence ID" value="XM_002680173.1"/>
</dbReference>
<name>D2V6P3_NAEGR</name>
<sequence length="71" mass="8052">IIHRDLKPGNILIDINLTPKICDFGLSRVWNNSFSNQSAPTMNVGTFFYLANEMISGDQYNHKVDVYSFGI</sequence>
<keyword evidence="8" id="KW-1185">Reference proteome</keyword>
<dbReference type="SUPFAM" id="SSF56112">
    <property type="entry name" value="Protein kinase-like (PK-like)"/>
    <property type="match status" value="1"/>
</dbReference>
<comment type="similarity">
    <text evidence="5">Belongs to the protein kinase superfamily. Ser/Thr protein kinase family. GCN2 subfamily.</text>
</comment>
<dbReference type="OrthoDB" id="2914378at2759"/>
<keyword evidence="3" id="KW-0418">Kinase</keyword>
<dbReference type="InterPro" id="IPR000719">
    <property type="entry name" value="Prot_kinase_dom"/>
</dbReference>